<dbReference type="GO" id="GO:0046819">
    <property type="term" value="P:protein secretion by the type V secretion system"/>
    <property type="evidence" value="ECO:0007669"/>
    <property type="project" value="TreeGrafter"/>
</dbReference>
<evidence type="ECO:0000259" key="2">
    <source>
        <dbReference type="Pfam" id="PF03865"/>
    </source>
</evidence>
<dbReference type="AlphaFoldDB" id="A0A246JIZ9"/>
<dbReference type="OrthoDB" id="7439045at2"/>
<name>A0A246JIZ9_9SPHN</name>
<dbReference type="InterPro" id="IPR005565">
    <property type="entry name" value="Hemolysn_activator_HlyB_C"/>
</dbReference>
<evidence type="ECO:0000256" key="1">
    <source>
        <dbReference type="SAM" id="MobiDB-lite"/>
    </source>
</evidence>
<dbReference type="GO" id="GO:0008320">
    <property type="term" value="F:protein transmembrane transporter activity"/>
    <property type="evidence" value="ECO:0007669"/>
    <property type="project" value="TreeGrafter"/>
</dbReference>
<dbReference type="PANTHER" id="PTHR34597">
    <property type="entry name" value="SLR1661 PROTEIN"/>
    <property type="match status" value="1"/>
</dbReference>
<dbReference type="PANTHER" id="PTHR34597:SF6">
    <property type="entry name" value="BLR6126 PROTEIN"/>
    <property type="match status" value="1"/>
</dbReference>
<organism evidence="3 4">
    <name type="scientific">Sphingopyxis witflariensis</name>
    <dbReference type="NCBI Taxonomy" id="173675"/>
    <lineage>
        <taxon>Bacteria</taxon>
        <taxon>Pseudomonadati</taxon>
        <taxon>Pseudomonadota</taxon>
        <taxon>Alphaproteobacteria</taxon>
        <taxon>Sphingomonadales</taxon>
        <taxon>Sphingomonadaceae</taxon>
        <taxon>Sphingopyxis</taxon>
    </lineage>
</organism>
<dbReference type="GO" id="GO:0098046">
    <property type="term" value="C:type V protein secretion system complex"/>
    <property type="evidence" value="ECO:0007669"/>
    <property type="project" value="TreeGrafter"/>
</dbReference>
<evidence type="ECO:0000313" key="4">
    <source>
        <dbReference type="Proteomes" id="UP000197097"/>
    </source>
</evidence>
<feature type="domain" description="Haemolysin activator HlyB C-terminal" evidence="2">
    <location>
        <begin position="283"/>
        <end position="471"/>
    </location>
</feature>
<keyword evidence="4" id="KW-1185">Reference proteome</keyword>
<accession>A0A246JIZ9</accession>
<feature type="compositionally biased region" description="Low complexity" evidence="1">
    <location>
        <begin position="1"/>
        <end position="17"/>
    </location>
</feature>
<sequence>MLLPAATSAAQPAATPLDGRPPLSPSDNRRDPLPDPESANLSLGKVELGARSDIIIREIRFVGAGVPANVARAAQRFVGKPASADNLARLAGVMTRAYSRSSVALFTLVIPEQDLSEGVVTVASAEGHVGAVTLSGERNSGPAPLIAKMAGTLPGQRPLPRARFERVLGNIGDIPGVTVTPTLALSGEPGAVVLDLAVDAKKPTIGLGFTTRTSRFVNDGIVEANARGSSLLRSGDETRLTGAAALNFKSLLYLAANHSSPIGIGGTRAEISGAALRTRPVGLAVNGEAWSGGVGITHPIIRATRRNLTLAARLDYLDSRNALFGSTIAAEKTWTASSSLAFRFSEDRTVLGARIGASQGLGFAGARVDPDVGEEDFLYADGGLEANQAVGKAAVIRVAATGRWTRDRVPAAQRFSVGGATFGRAFDDGLVNGDRGVAGFTEVALRPLRNGKLAKSEIYGFADYADVTLLARPGIPQTGFQLGSWGGGVRLAYAEYANIGVEVADAWKQPVPGFDQGWRVALSWKLSLRP</sequence>
<dbReference type="InterPro" id="IPR051544">
    <property type="entry name" value="TPS_OM_transporter"/>
</dbReference>
<dbReference type="RefSeq" id="WP_088473996.1">
    <property type="nucleotide sequence ID" value="NZ_NISJ01000012.1"/>
</dbReference>
<dbReference type="EMBL" id="NISJ01000012">
    <property type="protein sequence ID" value="OWQ92581.1"/>
    <property type="molecule type" value="Genomic_DNA"/>
</dbReference>
<reference evidence="3 4" key="1">
    <citation type="journal article" date="2002" name="Int. J. Syst. Evol. Microbiol.">
        <title>Sphingopyxis witflariensis sp. nov., isolated from activated sludge.</title>
        <authorList>
            <person name="Kampfer P."/>
            <person name="Witzenberger R."/>
            <person name="Denner E.B."/>
            <person name="Busse H.J."/>
            <person name="Neef A."/>
        </authorList>
    </citation>
    <scope>NUCLEOTIDE SEQUENCE [LARGE SCALE GENOMIC DNA]</scope>
    <source>
        <strain evidence="3 4">DSM 14551</strain>
    </source>
</reference>
<protein>
    <recommendedName>
        <fullName evidence="2">Haemolysin activator HlyB C-terminal domain-containing protein</fullName>
    </recommendedName>
</protein>
<dbReference type="Proteomes" id="UP000197097">
    <property type="component" value="Unassembled WGS sequence"/>
</dbReference>
<dbReference type="Gene3D" id="2.40.160.50">
    <property type="entry name" value="membrane protein fhac: a member of the omp85/tpsb transporter family"/>
    <property type="match status" value="1"/>
</dbReference>
<feature type="region of interest" description="Disordered" evidence="1">
    <location>
        <begin position="1"/>
        <end position="40"/>
    </location>
</feature>
<dbReference type="Pfam" id="PF03865">
    <property type="entry name" value="ShlB"/>
    <property type="match status" value="1"/>
</dbReference>
<gene>
    <name evidence="3" type="ORF">CDQ91_17475</name>
</gene>
<comment type="caution">
    <text evidence="3">The sequence shown here is derived from an EMBL/GenBank/DDBJ whole genome shotgun (WGS) entry which is preliminary data.</text>
</comment>
<proteinExistence type="predicted"/>
<evidence type="ECO:0000313" key="3">
    <source>
        <dbReference type="EMBL" id="OWQ92581.1"/>
    </source>
</evidence>